<keyword evidence="3" id="KW-1185">Reference proteome</keyword>
<dbReference type="AlphaFoldDB" id="A0A183G321"/>
<gene>
    <name evidence="2" type="ORF">HPBE_LOCUS15762</name>
</gene>
<accession>A0A3P7ZX49</accession>
<evidence type="ECO:0000313" key="3">
    <source>
        <dbReference type="Proteomes" id="UP000050761"/>
    </source>
</evidence>
<organism evidence="3 4">
    <name type="scientific">Heligmosomoides polygyrus</name>
    <name type="common">Parasitic roundworm</name>
    <dbReference type="NCBI Taxonomy" id="6339"/>
    <lineage>
        <taxon>Eukaryota</taxon>
        <taxon>Metazoa</taxon>
        <taxon>Ecdysozoa</taxon>
        <taxon>Nematoda</taxon>
        <taxon>Chromadorea</taxon>
        <taxon>Rhabditida</taxon>
        <taxon>Rhabditina</taxon>
        <taxon>Rhabditomorpha</taxon>
        <taxon>Strongyloidea</taxon>
        <taxon>Heligmosomidae</taxon>
        <taxon>Heligmosomoides</taxon>
    </lineage>
</organism>
<sequence length="100" mass="11347">MVNPPMPEQLKVNNLVSYLDGEARDLVEEMPDADKNDYTKVVSILRTHYEAPQFRNLARQQLSHCKQGANETVRDFAERMKKLVRKVTQGQSKAEGTSVG</sequence>
<evidence type="ECO:0000313" key="2">
    <source>
        <dbReference type="EMBL" id="VDP03841.1"/>
    </source>
</evidence>
<dbReference type="OrthoDB" id="5819653at2759"/>
<dbReference type="WBParaSite" id="HPBE_0001576301-mRNA-1">
    <property type="protein sequence ID" value="HPBE_0001576301-mRNA-1"/>
    <property type="gene ID" value="HPBE_0001576301"/>
</dbReference>
<feature type="domain" description="Retrotransposon gag" evidence="1">
    <location>
        <begin position="16"/>
        <end position="90"/>
    </location>
</feature>
<protein>
    <submittedName>
        <fullName evidence="4">Retrotrans_gag domain-containing protein</fullName>
    </submittedName>
</protein>
<name>A0A183G321_HELPZ</name>
<evidence type="ECO:0000259" key="1">
    <source>
        <dbReference type="Pfam" id="PF03732"/>
    </source>
</evidence>
<accession>A0A183G321</accession>
<dbReference type="InterPro" id="IPR005162">
    <property type="entry name" value="Retrotrans_gag_dom"/>
</dbReference>
<dbReference type="Proteomes" id="UP000050761">
    <property type="component" value="Unassembled WGS sequence"/>
</dbReference>
<dbReference type="Pfam" id="PF03732">
    <property type="entry name" value="Retrotrans_gag"/>
    <property type="match status" value="1"/>
</dbReference>
<dbReference type="EMBL" id="UZAH01029029">
    <property type="protein sequence ID" value="VDP03841.1"/>
    <property type="molecule type" value="Genomic_DNA"/>
</dbReference>
<evidence type="ECO:0000313" key="4">
    <source>
        <dbReference type="WBParaSite" id="HPBE_0001576301-mRNA-1"/>
    </source>
</evidence>
<proteinExistence type="predicted"/>
<reference evidence="2 3" key="1">
    <citation type="submission" date="2018-11" db="EMBL/GenBank/DDBJ databases">
        <authorList>
            <consortium name="Pathogen Informatics"/>
        </authorList>
    </citation>
    <scope>NUCLEOTIDE SEQUENCE [LARGE SCALE GENOMIC DNA]</scope>
</reference>
<reference evidence="4" key="2">
    <citation type="submission" date="2019-09" db="UniProtKB">
        <authorList>
            <consortium name="WormBaseParasite"/>
        </authorList>
    </citation>
    <scope>IDENTIFICATION</scope>
</reference>